<dbReference type="Gene3D" id="6.10.10.100">
    <property type="match status" value="1"/>
</dbReference>
<dbReference type="InterPro" id="IPR015088">
    <property type="entry name" value="Znf_DNA-dir_DNA_pol_B_alpha"/>
</dbReference>
<dbReference type="PANTHER" id="PTHR45861:SF1">
    <property type="entry name" value="DNA POLYMERASE ALPHA CATALYTIC SUBUNIT"/>
    <property type="match status" value="1"/>
</dbReference>
<keyword evidence="5 12" id="KW-0235">DNA replication</keyword>
<dbReference type="InterPro" id="IPR006133">
    <property type="entry name" value="DNA-dir_DNA_pol_B_exonuc"/>
</dbReference>
<dbReference type="PANTHER" id="PTHR45861">
    <property type="entry name" value="DNA POLYMERASE ALPHA CATALYTIC SUBUNIT"/>
    <property type="match status" value="1"/>
</dbReference>
<gene>
    <name evidence="18" type="ORF">BJ508DRAFT_365393</name>
</gene>
<dbReference type="GO" id="GO:0003887">
    <property type="term" value="F:DNA-directed DNA polymerase activity"/>
    <property type="evidence" value="ECO:0007669"/>
    <property type="project" value="UniProtKB-KW"/>
</dbReference>
<dbReference type="GO" id="GO:0003697">
    <property type="term" value="F:single-stranded DNA binding"/>
    <property type="evidence" value="ECO:0007669"/>
    <property type="project" value="TreeGrafter"/>
</dbReference>
<dbReference type="PROSITE" id="PS00116">
    <property type="entry name" value="DNA_POLYMERASE_B"/>
    <property type="match status" value="1"/>
</dbReference>
<dbReference type="Pfam" id="PF08996">
    <property type="entry name" value="zf-DNA_Pol"/>
    <property type="match status" value="1"/>
</dbReference>
<evidence type="ECO:0000256" key="2">
    <source>
        <dbReference type="ARBA" id="ARBA00005755"/>
    </source>
</evidence>
<dbReference type="EMBL" id="ML119755">
    <property type="protein sequence ID" value="RPA75895.1"/>
    <property type="molecule type" value="Genomic_DNA"/>
</dbReference>
<dbReference type="Gene3D" id="1.10.287.690">
    <property type="entry name" value="Helix hairpin bin"/>
    <property type="match status" value="1"/>
</dbReference>
<dbReference type="InterPro" id="IPR006134">
    <property type="entry name" value="DNA-dir_DNA_pol_B_multi_dom"/>
</dbReference>
<comment type="similarity">
    <text evidence="2 12">Belongs to the DNA polymerase type-B family.</text>
</comment>
<feature type="compositionally biased region" description="Basic and acidic residues" evidence="13">
    <location>
        <begin position="300"/>
        <end position="310"/>
    </location>
</feature>
<evidence type="ECO:0000256" key="3">
    <source>
        <dbReference type="ARBA" id="ARBA00022679"/>
    </source>
</evidence>
<dbReference type="CDD" id="cd05776">
    <property type="entry name" value="DNA_polB_alpha_exo"/>
    <property type="match status" value="1"/>
</dbReference>
<dbReference type="Proteomes" id="UP000275078">
    <property type="component" value="Unassembled WGS sequence"/>
</dbReference>
<feature type="domain" description="Zinc finger DNA-directed DNA polymerase family B alpha" evidence="16">
    <location>
        <begin position="1279"/>
        <end position="1465"/>
    </location>
</feature>
<dbReference type="GO" id="GO:0003682">
    <property type="term" value="F:chromatin binding"/>
    <property type="evidence" value="ECO:0007669"/>
    <property type="project" value="TreeGrafter"/>
</dbReference>
<evidence type="ECO:0000259" key="14">
    <source>
        <dbReference type="Pfam" id="PF00136"/>
    </source>
</evidence>
<dbReference type="FunFam" id="1.10.132.60:FF:000004">
    <property type="entry name" value="DNA polymerase"/>
    <property type="match status" value="1"/>
</dbReference>
<dbReference type="InterPro" id="IPR023211">
    <property type="entry name" value="DNA_pol_palm_dom_sf"/>
</dbReference>
<dbReference type="SUPFAM" id="SSF53098">
    <property type="entry name" value="Ribonuclease H-like"/>
    <property type="match status" value="1"/>
</dbReference>
<dbReference type="InterPro" id="IPR038256">
    <property type="entry name" value="Pol_alpha_znc_sf"/>
</dbReference>
<evidence type="ECO:0000313" key="19">
    <source>
        <dbReference type="Proteomes" id="UP000275078"/>
    </source>
</evidence>
<dbReference type="InterPro" id="IPR017964">
    <property type="entry name" value="DNA-dir_DNA_pol_B_CS"/>
</dbReference>
<dbReference type="Gene3D" id="3.30.70.2820">
    <property type="match status" value="1"/>
</dbReference>
<dbReference type="NCBIfam" id="TIGR00592">
    <property type="entry name" value="pol2"/>
    <property type="match status" value="1"/>
</dbReference>
<dbReference type="GO" id="GO:1902975">
    <property type="term" value="P:mitotic DNA replication initiation"/>
    <property type="evidence" value="ECO:0007669"/>
    <property type="project" value="InterPro"/>
</dbReference>
<dbReference type="STRING" id="1160509.A0A3N4HQ01"/>
<comment type="subcellular location">
    <subcellularLocation>
        <location evidence="1">Nucleus</location>
    </subcellularLocation>
</comment>
<evidence type="ECO:0000259" key="17">
    <source>
        <dbReference type="Pfam" id="PF12254"/>
    </source>
</evidence>
<evidence type="ECO:0000259" key="16">
    <source>
        <dbReference type="Pfam" id="PF08996"/>
    </source>
</evidence>
<dbReference type="Gene3D" id="3.90.1600.10">
    <property type="entry name" value="Palm domain of DNA polymerase"/>
    <property type="match status" value="1"/>
</dbReference>
<dbReference type="InterPro" id="IPR043502">
    <property type="entry name" value="DNA/RNA_pol_sf"/>
</dbReference>
<dbReference type="GO" id="GO:0006281">
    <property type="term" value="P:DNA repair"/>
    <property type="evidence" value="ECO:0007669"/>
    <property type="project" value="UniProtKB-ARBA"/>
</dbReference>
<accession>A0A3N4HQ01</accession>
<dbReference type="InterPro" id="IPR042087">
    <property type="entry name" value="DNA_pol_B_thumb"/>
</dbReference>
<dbReference type="GO" id="GO:0006272">
    <property type="term" value="P:leading strand elongation"/>
    <property type="evidence" value="ECO:0007669"/>
    <property type="project" value="TreeGrafter"/>
</dbReference>
<keyword evidence="19" id="KW-1185">Reference proteome</keyword>
<dbReference type="GO" id="GO:0006273">
    <property type="term" value="P:lagging strand elongation"/>
    <property type="evidence" value="ECO:0007669"/>
    <property type="project" value="TreeGrafter"/>
</dbReference>
<evidence type="ECO:0000259" key="15">
    <source>
        <dbReference type="Pfam" id="PF03104"/>
    </source>
</evidence>
<feature type="domain" description="DNA polymerase alpha catalytic subunit N-terminal" evidence="17">
    <location>
        <begin position="20"/>
        <end position="84"/>
    </location>
</feature>
<dbReference type="InterPro" id="IPR045846">
    <property type="entry name" value="POLBc_alpha"/>
</dbReference>
<dbReference type="GO" id="GO:0000166">
    <property type="term" value="F:nucleotide binding"/>
    <property type="evidence" value="ECO:0007669"/>
    <property type="project" value="InterPro"/>
</dbReference>
<dbReference type="EC" id="2.7.7.7" evidence="12"/>
<dbReference type="SUPFAM" id="SSF56672">
    <property type="entry name" value="DNA/RNA polymerases"/>
    <property type="match status" value="1"/>
</dbReference>
<dbReference type="CDD" id="cd05532">
    <property type="entry name" value="POLBc_alpha"/>
    <property type="match status" value="1"/>
</dbReference>
<evidence type="ECO:0000256" key="9">
    <source>
        <dbReference type="ARBA" id="ARBA00022932"/>
    </source>
</evidence>
<dbReference type="GO" id="GO:0008270">
    <property type="term" value="F:zinc ion binding"/>
    <property type="evidence" value="ECO:0007669"/>
    <property type="project" value="UniProtKB-KW"/>
</dbReference>
<dbReference type="FunFam" id="1.10.287.690:FF:000003">
    <property type="entry name" value="DNA polymerase"/>
    <property type="match status" value="1"/>
</dbReference>
<name>A0A3N4HQ01_ASCIM</name>
<evidence type="ECO:0000256" key="6">
    <source>
        <dbReference type="ARBA" id="ARBA00022723"/>
    </source>
</evidence>
<dbReference type="InterPro" id="IPR024647">
    <property type="entry name" value="DNA_pol_a_cat_su_N"/>
</dbReference>
<feature type="domain" description="DNA-directed DNA polymerase family B exonuclease" evidence="15">
    <location>
        <begin position="482"/>
        <end position="727"/>
    </location>
</feature>
<keyword evidence="10 12" id="KW-0238">DNA-binding</keyword>
<keyword evidence="9 12" id="KW-0239">DNA-directed DNA polymerase</keyword>
<keyword evidence="6" id="KW-0479">Metal-binding</keyword>
<proteinExistence type="inferred from homology"/>
<dbReference type="Pfam" id="PF03104">
    <property type="entry name" value="DNA_pol_B_exo1"/>
    <property type="match status" value="1"/>
</dbReference>
<evidence type="ECO:0000256" key="1">
    <source>
        <dbReference type="ARBA" id="ARBA00004123"/>
    </source>
</evidence>
<evidence type="ECO:0000256" key="4">
    <source>
        <dbReference type="ARBA" id="ARBA00022695"/>
    </source>
</evidence>
<sequence>MDRRSGRSSGKDKSTRSKFEEFRRLRESGATRLDTYEVEEEEDIYEEVDDEGYKKIVKDRLLQDDFVVDDQGEGYVDYGIDDWDEGERAAYTDSEGETDKKLTTKAVKRKREEDEKKRREQEGNISKYFTNVATTGPAKPKPRNTAEDAAFLADILGDLDDSPVSAPVIKKKRIEEPARKTRRLSPPVRERAAKPKKPSRFNDDDDDDFLPSAPAARSPPPTNKFIQLHDDFLNDNLDSDIPMMSDAPMPPSSPTRKFARHVSPKKESEDEEEDDDIAMAEIDLGVKAEAVNYSATRPAPKIEPKVEPKAPKPMPDASEWTSVTANLQTSTSSAAESGPVGKLQGSDVLLDDDTLDFFWIDAVEVRGSLCLFGKVAVRNSNKFASCFVKVDGILRNLYFLPREYRHRNGQDTEEDVDITDVYEEVSSVMKRFQVKSFKSKACRRKYAFELPDIPKEAEYLKVLYPYEGQALPMETRGETFSHVFGTSTNIFEQFVLCRNIMGPSWLKIKNPKFGVVSNVSWCKVEVQVDDPFDIAPLPDSENIEPPPLTVMSLSLRTILNPKDNRQEIVALSARVYQELNINDPSPAEALPSTTFTIVRPPDRVFPPGFELQVKKLGGKIRPERSEQALLNFFLGKLQHIDPDVLMGHNFENIDYNILLHRMRDLKINNWHRIGRLRRSEWPKHGNRAGGSQFADRMLIAGRLMCDLANDLGKSLTLQCQSWSLTEMCDLLLGQKRVDMDVAAWLKEYGQTKDGLIRFLEHAETDTFYIAALALRIQIFPLSKQLTNLAGNSWARTMTGTRAERNEYILLHEFHRNKYICPDKVYQKGKAAAVKVEEAEPGDEENAVGAKKKDKYKGGLVFEPEKGLYDKYILVMDFNSLYPSIIQEFNICFTTVERADCGDDKIPEVPSKDEKDGKQQLGILPKLIATLVNRRRQVKSLMKDPKATRVQKSQWDIKQMALKLTANSMYGCLGYERSRFYARPLAALTTYKGREILLSTKELAQSNGLQVVYGDTDSVMINTNAENYKEALKIGNEFKKQVNDLYHLLEIDIDNVFKRLLLQAKKKYAAINLIEVNGKLEEKLEIKGLDMKRREYCALSKEASRHILNEIFNAEDREVLVERIHDYLRELAEKIRDGKFPVRQFTIYTKLGKAPEDYPNKNSMPQVQVALRKKSRGEIVKINDVIAYIITAGSEGSNPTSNVAERAYSVEDVLKPESELHPDYEWYLVKQIFPQIERLCAQIEGTDSMRLAECLGLDTRKYQIATTSSNVERELHPLESTIPDEERFQDAEKLTLLCRYCKESFEFEGFLGNSDQISPSGIVCQNQACQKVFPDITVSAQLEAKIRKETTHYYDAWLVCSDELCGNRTRQMSVYGKRCLGPKGLAKGCRGIMSYEYGDKALYNQLLYFATLFDVEKAKRNAKPGERDAVLALAAYNKDRFEIYKKIVDKYLDKCGRRWVAMDTLFSFAMPAVTPTVQV</sequence>
<comment type="catalytic activity">
    <reaction evidence="12">
        <text>DNA(n) + a 2'-deoxyribonucleoside 5'-triphosphate = DNA(n+1) + diphosphate</text>
        <dbReference type="Rhea" id="RHEA:22508"/>
        <dbReference type="Rhea" id="RHEA-COMP:17339"/>
        <dbReference type="Rhea" id="RHEA-COMP:17340"/>
        <dbReference type="ChEBI" id="CHEBI:33019"/>
        <dbReference type="ChEBI" id="CHEBI:61560"/>
        <dbReference type="ChEBI" id="CHEBI:173112"/>
        <dbReference type="EC" id="2.7.7.7"/>
    </reaction>
</comment>
<evidence type="ECO:0000256" key="7">
    <source>
        <dbReference type="ARBA" id="ARBA00022771"/>
    </source>
</evidence>
<dbReference type="InterPro" id="IPR006172">
    <property type="entry name" value="DNA-dir_DNA_pol_B"/>
</dbReference>
<dbReference type="Pfam" id="PF12254">
    <property type="entry name" value="DNA_pol_alpha_N"/>
    <property type="match status" value="1"/>
</dbReference>
<dbReference type="Gene3D" id="1.10.3200.20">
    <property type="entry name" value="DNA Polymerase alpha, zinc finger"/>
    <property type="match status" value="1"/>
</dbReference>
<evidence type="ECO:0000256" key="10">
    <source>
        <dbReference type="ARBA" id="ARBA00023125"/>
    </source>
</evidence>
<feature type="compositionally biased region" description="Polar residues" evidence="13">
    <location>
        <begin position="123"/>
        <end position="134"/>
    </location>
</feature>
<dbReference type="GO" id="GO:0005658">
    <property type="term" value="C:alpha DNA polymerase:primase complex"/>
    <property type="evidence" value="ECO:0007669"/>
    <property type="project" value="TreeGrafter"/>
</dbReference>
<feature type="compositionally biased region" description="Basic and acidic residues" evidence="13">
    <location>
        <begin position="110"/>
        <end position="122"/>
    </location>
</feature>
<keyword evidence="4 12" id="KW-0548">Nucleotidyltransferase</keyword>
<keyword evidence="3 12" id="KW-0808">Transferase</keyword>
<organism evidence="18 19">
    <name type="scientific">Ascobolus immersus RN42</name>
    <dbReference type="NCBI Taxonomy" id="1160509"/>
    <lineage>
        <taxon>Eukaryota</taxon>
        <taxon>Fungi</taxon>
        <taxon>Dikarya</taxon>
        <taxon>Ascomycota</taxon>
        <taxon>Pezizomycotina</taxon>
        <taxon>Pezizomycetes</taxon>
        <taxon>Pezizales</taxon>
        <taxon>Ascobolaceae</taxon>
        <taxon>Ascobolus</taxon>
    </lineage>
</organism>
<feature type="region of interest" description="Disordered" evidence="13">
    <location>
        <begin position="89"/>
        <end position="276"/>
    </location>
</feature>
<evidence type="ECO:0000313" key="18">
    <source>
        <dbReference type="EMBL" id="RPA75895.1"/>
    </source>
</evidence>
<evidence type="ECO:0000256" key="11">
    <source>
        <dbReference type="ARBA" id="ARBA00023242"/>
    </source>
</evidence>
<protein>
    <recommendedName>
        <fullName evidence="12">DNA polymerase</fullName>
        <ecNumber evidence="12">2.7.7.7</ecNumber>
    </recommendedName>
</protein>
<dbReference type="Gene3D" id="3.30.420.10">
    <property type="entry name" value="Ribonuclease H-like superfamily/Ribonuclease H"/>
    <property type="match status" value="1"/>
</dbReference>
<dbReference type="FunFam" id="3.30.420.10:FF:000036">
    <property type="entry name" value="DNA polymerase"/>
    <property type="match status" value="1"/>
</dbReference>
<dbReference type="FunFam" id="3.30.70.2820:FF:000001">
    <property type="entry name" value="DNA polymerase"/>
    <property type="match status" value="1"/>
</dbReference>
<keyword evidence="7" id="KW-0863">Zinc-finger</keyword>
<dbReference type="PRINTS" id="PR00106">
    <property type="entry name" value="DNAPOLB"/>
</dbReference>
<keyword evidence="11" id="KW-0539">Nucleus</keyword>
<feature type="domain" description="DNA-directed DNA polymerase family B multifunctional" evidence="14">
    <location>
        <begin position="792"/>
        <end position="1242"/>
    </location>
</feature>
<dbReference type="Pfam" id="PF00136">
    <property type="entry name" value="DNA_pol_B"/>
    <property type="match status" value="1"/>
</dbReference>
<dbReference type="Gene3D" id="1.10.132.60">
    <property type="entry name" value="DNA polymerase family B, C-terminal domain"/>
    <property type="match status" value="1"/>
</dbReference>
<keyword evidence="8" id="KW-0862">Zinc</keyword>
<reference evidence="18 19" key="1">
    <citation type="journal article" date="2018" name="Nat. Ecol. Evol.">
        <title>Pezizomycetes genomes reveal the molecular basis of ectomycorrhizal truffle lifestyle.</title>
        <authorList>
            <person name="Murat C."/>
            <person name="Payen T."/>
            <person name="Noel B."/>
            <person name="Kuo A."/>
            <person name="Morin E."/>
            <person name="Chen J."/>
            <person name="Kohler A."/>
            <person name="Krizsan K."/>
            <person name="Balestrini R."/>
            <person name="Da Silva C."/>
            <person name="Montanini B."/>
            <person name="Hainaut M."/>
            <person name="Levati E."/>
            <person name="Barry K.W."/>
            <person name="Belfiori B."/>
            <person name="Cichocki N."/>
            <person name="Clum A."/>
            <person name="Dockter R.B."/>
            <person name="Fauchery L."/>
            <person name="Guy J."/>
            <person name="Iotti M."/>
            <person name="Le Tacon F."/>
            <person name="Lindquist E.A."/>
            <person name="Lipzen A."/>
            <person name="Malagnac F."/>
            <person name="Mello A."/>
            <person name="Molinier V."/>
            <person name="Miyauchi S."/>
            <person name="Poulain J."/>
            <person name="Riccioni C."/>
            <person name="Rubini A."/>
            <person name="Sitrit Y."/>
            <person name="Splivallo R."/>
            <person name="Traeger S."/>
            <person name="Wang M."/>
            <person name="Zifcakova L."/>
            <person name="Wipf D."/>
            <person name="Zambonelli A."/>
            <person name="Paolocci F."/>
            <person name="Nowrousian M."/>
            <person name="Ottonello S."/>
            <person name="Baldrian P."/>
            <person name="Spatafora J.W."/>
            <person name="Henrissat B."/>
            <person name="Nagy L.G."/>
            <person name="Aury J.M."/>
            <person name="Wincker P."/>
            <person name="Grigoriev I.V."/>
            <person name="Bonfante P."/>
            <person name="Martin F.M."/>
        </authorList>
    </citation>
    <scope>NUCLEOTIDE SEQUENCE [LARGE SCALE GENOMIC DNA]</scope>
    <source>
        <strain evidence="18 19">RN42</strain>
    </source>
</reference>
<dbReference type="InterPro" id="IPR036397">
    <property type="entry name" value="RNaseH_sf"/>
</dbReference>
<dbReference type="InterPro" id="IPR012337">
    <property type="entry name" value="RNaseH-like_sf"/>
</dbReference>
<dbReference type="FunFam" id="1.10.3200.20:FF:000002">
    <property type="entry name" value="DNA polymerase"/>
    <property type="match status" value="1"/>
</dbReference>
<evidence type="ECO:0000256" key="13">
    <source>
        <dbReference type="SAM" id="MobiDB-lite"/>
    </source>
</evidence>
<evidence type="ECO:0000256" key="8">
    <source>
        <dbReference type="ARBA" id="ARBA00022833"/>
    </source>
</evidence>
<dbReference type="GO" id="GO:0003688">
    <property type="term" value="F:DNA replication origin binding"/>
    <property type="evidence" value="ECO:0007669"/>
    <property type="project" value="TreeGrafter"/>
</dbReference>
<evidence type="ECO:0000256" key="5">
    <source>
        <dbReference type="ARBA" id="ARBA00022705"/>
    </source>
</evidence>
<feature type="region of interest" description="Disordered" evidence="13">
    <location>
        <begin position="298"/>
        <end position="318"/>
    </location>
</feature>
<dbReference type="OrthoDB" id="6755010at2759"/>
<dbReference type="SMART" id="SM00486">
    <property type="entry name" value="POLBc"/>
    <property type="match status" value="1"/>
</dbReference>
<evidence type="ECO:0000256" key="12">
    <source>
        <dbReference type="RuleBase" id="RU000442"/>
    </source>
</evidence>
<dbReference type="Gene3D" id="2.40.50.730">
    <property type="match status" value="1"/>
</dbReference>